<dbReference type="PANTHER" id="PTHR12049:SF7">
    <property type="entry name" value="PROTEIN ARGININE METHYLTRANSFERASE NDUFAF7, MITOCHONDRIAL"/>
    <property type="match status" value="1"/>
</dbReference>
<evidence type="ECO:0000256" key="3">
    <source>
        <dbReference type="ARBA" id="ARBA00022679"/>
    </source>
</evidence>
<accession>A0A3B1A7Y4</accession>
<dbReference type="GO" id="GO:0005739">
    <property type="term" value="C:mitochondrion"/>
    <property type="evidence" value="ECO:0007669"/>
    <property type="project" value="UniProtKB-SubCell"/>
</dbReference>
<dbReference type="Gene3D" id="3.40.50.12710">
    <property type="match status" value="1"/>
</dbReference>
<dbReference type="GO" id="GO:0032259">
    <property type="term" value="P:methylation"/>
    <property type="evidence" value="ECO:0007669"/>
    <property type="project" value="UniProtKB-KW"/>
</dbReference>
<protein>
    <submittedName>
        <fullName evidence="5">SAM-dependent methyltransferase, MidA</fullName>
    </submittedName>
</protein>
<dbReference type="AlphaFoldDB" id="A0A3B1A7Y4"/>
<organism evidence="5">
    <name type="scientific">hydrothermal vent metagenome</name>
    <dbReference type="NCBI Taxonomy" id="652676"/>
    <lineage>
        <taxon>unclassified sequences</taxon>
        <taxon>metagenomes</taxon>
        <taxon>ecological metagenomes</taxon>
    </lineage>
</organism>
<evidence type="ECO:0000256" key="2">
    <source>
        <dbReference type="ARBA" id="ARBA00022603"/>
    </source>
</evidence>
<keyword evidence="3 5" id="KW-0808">Transferase</keyword>
<dbReference type="GO" id="GO:0035243">
    <property type="term" value="F:protein-arginine omega-N symmetric methyltransferase activity"/>
    <property type="evidence" value="ECO:0007669"/>
    <property type="project" value="TreeGrafter"/>
</dbReference>
<gene>
    <name evidence="5" type="ORF">MNBD_GAMMA19-1553</name>
</gene>
<proteinExistence type="predicted"/>
<dbReference type="PANTHER" id="PTHR12049">
    <property type="entry name" value="PROTEIN ARGININE METHYLTRANSFERASE NDUFAF7, MITOCHONDRIAL"/>
    <property type="match status" value="1"/>
</dbReference>
<comment type="subcellular location">
    <subcellularLocation>
        <location evidence="1">Mitochondrion</location>
    </subcellularLocation>
</comment>
<dbReference type="SUPFAM" id="SSF53335">
    <property type="entry name" value="S-adenosyl-L-methionine-dependent methyltransferases"/>
    <property type="match status" value="1"/>
</dbReference>
<keyword evidence="4" id="KW-0496">Mitochondrion</keyword>
<dbReference type="InterPro" id="IPR029063">
    <property type="entry name" value="SAM-dependent_MTases_sf"/>
</dbReference>
<dbReference type="InterPro" id="IPR038375">
    <property type="entry name" value="NDUFAF7_sf"/>
</dbReference>
<sequence length="406" mass="44453">MPTSSTLLSRPGITSASALSQLPAPDAAAQAHSEKLIAFITDEIVAAGGQISFARYMELALFAPGMGYYSAGARKFGEQGDFVTAPEISPLFSRALAQQLAEVLDTFDGTGKVLEVGGGSGVMAADMLAELETLDALPAQYLILELSADLQERQRETLAARVPHLLERVYWLHELPAPGFRGAVVANELLDALPVHCFVTHKNGLQERCVSFAEGRFQWVNNETDELLLPEHLTEIIAKLPPGYTSEINFAATGWIQSIANLLDAGVVLLIDYGYATAEYYHPRRDGGTLMCHYRHRAHDDPFVYPGLQDITAHVDFTAIAEAAVSAGLDVRGYNTQGIFLLGCGISELAQPFEELDERQQILQAQQLRTLTLPAEMGERFKVIALARDYHQPLCGFVMQDLRHQL</sequence>
<reference evidence="5" key="1">
    <citation type="submission" date="2018-06" db="EMBL/GenBank/DDBJ databases">
        <authorList>
            <person name="Zhirakovskaya E."/>
        </authorList>
    </citation>
    <scope>NUCLEOTIDE SEQUENCE</scope>
</reference>
<dbReference type="EMBL" id="UOFV01000276">
    <property type="protein sequence ID" value="VAX01866.1"/>
    <property type="molecule type" value="Genomic_DNA"/>
</dbReference>
<name>A0A3B1A7Y4_9ZZZZ</name>
<evidence type="ECO:0000256" key="4">
    <source>
        <dbReference type="ARBA" id="ARBA00023128"/>
    </source>
</evidence>
<dbReference type="InterPro" id="IPR003788">
    <property type="entry name" value="NDUFAF7"/>
</dbReference>
<evidence type="ECO:0000256" key="1">
    <source>
        <dbReference type="ARBA" id="ARBA00004173"/>
    </source>
</evidence>
<dbReference type="Pfam" id="PF02636">
    <property type="entry name" value="Methyltransf_28"/>
    <property type="match status" value="1"/>
</dbReference>
<evidence type="ECO:0000313" key="5">
    <source>
        <dbReference type="EMBL" id="VAX01866.1"/>
    </source>
</evidence>
<keyword evidence="2 5" id="KW-0489">Methyltransferase</keyword>